<comment type="caution">
    <text evidence="1">The sequence shown here is derived from an EMBL/GenBank/DDBJ whole genome shotgun (WGS) entry which is preliminary data.</text>
</comment>
<sequence length="224" mass="24682">MRSVVTNPSPLVGPCSLLYRSWLPASSSHLLRNLVSTLYARNPDPHGSALRLHPAARTTLPLTSRRLLAAPTRPAVVPASIAPRSRHHMYAPHIARAERLKEAEHSSIHFLCDGWSSSTPRSHASEEHRDFARDAMPLVHPTSIFTPLRCVVVAAGRGFFRLISPLCPTSRRDLQIRERSRWANRPPAPGSHTPHTELWLLCRLGVPSGALPGFTKDISAAPNP</sequence>
<evidence type="ECO:0000313" key="2">
    <source>
        <dbReference type="Proteomes" id="UP000703269"/>
    </source>
</evidence>
<protein>
    <submittedName>
        <fullName evidence="1">Uncharacterized protein</fullName>
    </submittedName>
</protein>
<keyword evidence="2" id="KW-1185">Reference proteome</keyword>
<gene>
    <name evidence="1" type="ORF">PsYK624_167350</name>
</gene>
<name>A0A9P3GSK6_9APHY</name>
<dbReference type="AlphaFoldDB" id="A0A9P3GSK6"/>
<reference evidence="1 2" key="1">
    <citation type="submission" date="2021-08" db="EMBL/GenBank/DDBJ databases">
        <title>Draft Genome Sequence of Phanerochaete sordida strain YK-624.</title>
        <authorList>
            <person name="Mori T."/>
            <person name="Dohra H."/>
            <person name="Suzuki T."/>
            <person name="Kawagishi H."/>
            <person name="Hirai H."/>
        </authorList>
    </citation>
    <scope>NUCLEOTIDE SEQUENCE [LARGE SCALE GENOMIC DNA]</scope>
    <source>
        <strain evidence="1 2">YK-624</strain>
    </source>
</reference>
<dbReference type="Proteomes" id="UP000703269">
    <property type="component" value="Unassembled WGS sequence"/>
</dbReference>
<organism evidence="1 2">
    <name type="scientific">Phanerochaete sordida</name>
    <dbReference type="NCBI Taxonomy" id="48140"/>
    <lineage>
        <taxon>Eukaryota</taxon>
        <taxon>Fungi</taxon>
        <taxon>Dikarya</taxon>
        <taxon>Basidiomycota</taxon>
        <taxon>Agaricomycotina</taxon>
        <taxon>Agaricomycetes</taxon>
        <taxon>Polyporales</taxon>
        <taxon>Phanerochaetaceae</taxon>
        <taxon>Phanerochaete</taxon>
    </lineage>
</organism>
<proteinExistence type="predicted"/>
<accession>A0A9P3GSK6</accession>
<evidence type="ECO:0000313" key="1">
    <source>
        <dbReference type="EMBL" id="GJF00447.1"/>
    </source>
</evidence>
<dbReference type="EMBL" id="BPQB01000155">
    <property type="protein sequence ID" value="GJF00447.1"/>
    <property type="molecule type" value="Genomic_DNA"/>
</dbReference>